<dbReference type="EMBL" id="RXOC01000001">
    <property type="protein sequence ID" value="RXF72291.1"/>
    <property type="molecule type" value="Genomic_DNA"/>
</dbReference>
<evidence type="ECO:0000313" key="2">
    <source>
        <dbReference type="EMBL" id="RXF72291.1"/>
    </source>
</evidence>
<comment type="caution">
    <text evidence="2">The sequence shown here is derived from an EMBL/GenBank/DDBJ whole genome shotgun (WGS) entry which is preliminary data.</text>
</comment>
<name>A0A4Q0MFK0_9SPHI</name>
<feature type="region of interest" description="Disordered" evidence="1">
    <location>
        <begin position="81"/>
        <end position="104"/>
    </location>
</feature>
<protein>
    <submittedName>
        <fullName evidence="2">Uncharacterized protein</fullName>
    </submittedName>
</protein>
<feature type="compositionally biased region" description="Gly residues" evidence="1">
    <location>
        <begin position="81"/>
        <end position="100"/>
    </location>
</feature>
<sequence length="270" mass="27430">MLIVPGQVLRIPPRLYHYDTIHIKENGVLKVNDNGAKWLVLNAKVIICDGSIEYTNFRRGVGNITFTLDGDENIDHTFNEGLGGAGGNGSGNGRQQGGMGYRSNDYNGGGGGSGAYYYGNPRANLSGIAATDFRGAPSPGSSDKCFGGNGGRQPYGHGGLIYIIANKIQFGPSAKIILRGSNGVNGTAGGNGDCYGGGAVYYWGGGGGGGGSAGGNGGVLIVKCNNIVNEPVVDVNPGRGGAGGSGVRCPFSGQAGTRGDDGEQGYADWQ</sequence>
<organism evidence="2 3">
    <name type="scientific">Arcticibacter tournemirensis</name>
    <dbReference type="NCBI Taxonomy" id="699437"/>
    <lineage>
        <taxon>Bacteria</taxon>
        <taxon>Pseudomonadati</taxon>
        <taxon>Bacteroidota</taxon>
        <taxon>Sphingobacteriia</taxon>
        <taxon>Sphingobacteriales</taxon>
        <taxon>Sphingobacteriaceae</taxon>
        <taxon>Arcticibacter</taxon>
    </lineage>
</organism>
<dbReference type="Proteomes" id="UP000290848">
    <property type="component" value="Unassembled WGS sequence"/>
</dbReference>
<dbReference type="AlphaFoldDB" id="A0A4Q0MFK0"/>
<proteinExistence type="predicted"/>
<reference evidence="2 3" key="1">
    <citation type="submission" date="2018-12" db="EMBL/GenBank/DDBJ databases">
        <title>The Draft Genome Sequence of the Soil Bacterium Pedobacter tournemirensis R1.</title>
        <authorList>
            <person name="He J."/>
        </authorList>
    </citation>
    <scope>NUCLEOTIDE SEQUENCE [LARGE SCALE GENOMIC DNA]</scope>
    <source>
        <strain evidence="2 3">R1</strain>
    </source>
</reference>
<feature type="region of interest" description="Disordered" evidence="1">
    <location>
        <begin position="251"/>
        <end position="270"/>
    </location>
</feature>
<evidence type="ECO:0000256" key="1">
    <source>
        <dbReference type="SAM" id="MobiDB-lite"/>
    </source>
</evidence>
<gene>
    <name evidence="2" type="ORF">EKH83_00765</name>
</gene>
<accession>A0A4Q0MFK0</accession>
<evidence type="ECO:0000313" key="3">
    <source>
        <dbReference type="Proteomes" id="UP000290848"/>
    </source>
</evidence>